<dbReference type="InterPro" id="IPR027417">
    <property type="entry name" value="P-loop_NTPase"/>
</dbReference>
<evidence type="ECO:0000256" key="11">
    <source>
        <dbReference type="PROSITE-ProRule" id="PRU00560"/>
    </source>
</evidence>
<evidence type="ECO:0000256" key="9">
    <source>
        <dbReference type="ARBA" id="ARBA00034808"/>
    </source>
</evidence>
<dbReference type="Gene3D" id="1.10.10.160">
    <property type="match status" value="1"/>
</dbReference>
<name>A0ABV9Q4V4_9BACL</name>
<evidence type="ECO:0000256" key="1">
    <source>
        <dbReference type="ARBA" id="ARBA00009922"/>
    </source>
</evidence>
<dbReference type="PROSITE" id="PS51198">
    <property type="entry name" value="UVRD_HELICASE_ATP_BIND"/>
    <property type="match status" value="1"/>
</dbReference>
<dbReference type="EC" id="5.6.2.4" evidence="9"/>
<keyword evidence="7" id="KW-0413">Isomerase</keyword>
<feature type="binding site" evidence="11">
    <location>
        <begin position="37"/>
        <end position="44"/>
    </location>
    <ligand>
        <name>ATP</name>
        <dbReference type="ChEBI" id="CHEBI:30616"/>
    </ligand>
</feature>
<dbReference type="Gene3D" id="3.40.50.300">
    <property type="entry name" value="P-loop containing nucleotide triphosphate hydrolases"/>
    <property type="match status" value="2"/>
</dbReference>
<dbReference type="InterPro" id="IPR014016">
    <property type="entry name" value="UvrD-like_ATP-bd"/>
</dbReference>
<evidence type="ECO:0000313" key="15">
    <source>
        <dbReference type="Proteomes" id="UP001596002"/>
    </source>
</evidence>
<feature type="domain" description="UvrD-like helicase ATP-binding" evidence="12">
    <location>
        <begin position="16"/>
        <end position="290"/>
    </location>
</feature>
<dbReference type="GO" id="GO:0004386">
    <property type="term" value="F:helicase activity"/>
    <property type="evidence" value="ECO:0007669"/>
    <property type="project" value="UniProtKB-KW"/>
</dbReference>
<keyword evidence="15" id="KW-1185">Reference proteome</keyword>
<keyword evidence="6" id="KW-0238">DNA-binding</keyword>
<keyword evidence="3 11" id="KW-0378">Hydrolase</keyword>
<comment type="similarity">
    <text evidence="1">Belongs to the helicase family. UvrD subfamily.</text>
</comment>
<dbReference type="InterPro" id="IPR014017">
    <property type="entry name" value="DNA_helicase_UvrD-like_C"/>
</dbReference>
<dbReference type="GO" id="GO:0016787">
    <property type="term" value="F:hydrolase activity"/>
    <property type="evidence" value="ECO:0007669"/>
    <property type="project" value="UniProtKB-KW"/>
</dbReference>
<dbReference type="PANTHER" id="PTHR11070">
    <property type="entry name" value="UVRD / RECB / PCRA DNA HELICASE FAMILY MEMBER"/>
    <property type="match status" value="1"/>
</dbReference>
<evidence type="ECO:0000256" key="5">
    <source>
        <dbReference type="ARBA" id="ARBA00022840"/>
    </source>
</evidence>
<reference evidence="15" key="1">
    <citation type="journal article" date="2019" name="Int. J. Syst. Evol. Microbiol.">
        <title>The Global Catalogue of Microorganisms (GCM) 10K type strain sequencing project: providing services to taxonomists for standard genome sequencing and annotation.</title>
        <authorList>
            <consortium name="The Broad Institute Genomics Platform"/>
            <consortium name="The Broad Institute Genome Sequencing Center for Infectious Disease"/>
            <person name="Wu L."/>
            <person name="Ma J."/>
        </authorList>
    </citation>
    <scope>NUCLEOTIDE SEQUENCE [LARGE SCALE GENOMIC DNA]</scope>
    <source>
        <strain evidence="15">WYCCWR 12678</strain>
    </source>
</reference>
<evidence type="ECO:0000256" key="6">
    <source>
        <dbReference type="ARBA" id="ARBA00023125"/>
    </source>
</evidence>
<dbReference type="Proteomes" id="UP001596002">
    <property type="component" value="Unassembled WGS sequence"/>
</dbReference>
<dbReference type="CDD" id="cd18807">
    <property type="entry name" value="SF1_C_UvrD"/>
    <property type="match status" value="1"/>
</dbReference>
<dbReference type="SUPFAM" id="SSF52540">
    <property type="entry name" value="P-loop containing nucleoside triphosphate hydrolases"/>
    <property type="match status" value="1"/>
</dbReference>
<accession>A0ABV9Q4V4</accession>
<evidence type="ECO:0000259" key="12">
    <source>
        <dbReference type="PROSITE" id="PS51198"/>
    </source>
</evidence>
<evidence type="ECO:0000256" key="2">
    <source>
        <dbReference type="ARBA" id="ARBA00022741"/>
    </source>
</evidence>
<dbReference type="PROSITE" id="PS51217">
    <property type="entry name" value="UVRD_HELICASE_CTER"/>
    <property type="match status" value="1"/>
</dbReference>
<dbReference type="CDD" id="cd17932">
    <property type="entry name" value="DEXQc_UvrD"/>
    <property type="match status" value="1"/>
</dbReference>
<dbReference type="Gene3D" id="1.10.486.10">
    <property type="entry name" value="PCRA, domain 4"/>
    <property type="match status" value="1"/>
</dbReference>
<dbReference type="RefSeq" id="WP_380026819.1">
    <property type="nucleotide sequence ID" value="NZ_JBHSHC010000112.1"/>
</dbReference>
<dbReference type="Pfam" id="PF13361">
    <property type="entry name" value="UvrD_C"/>
    <property type="match status" value="2"/>
</dbReference>
<comment type="catalytic activity">
    <reaction evidence="10">
        <text>ATP + H2O = ADP + phosphate + H(+)</text>
        <dbReference type="Rhea" id="RHEA:13065"/>
        <dbReference type="ChEBI" id="CHEBI:15377"/>
        <dbReference type="ChEBI" id="CHEBI:15378"/>
        <dbReference type="ChEBI" id="CHEBI:30616"/>
        <dbReference type="ChEBI" id="CHEBI:43474"/>
        <dbReference type="ChEBI" id="CHEBI:456216"/>
        <dbReference type="EC" id="5.6.2.4"/>
    </reaction>
</comment>
<dbReference type="Pfam" id="PF00580">
    <property type="entry name" value="UvrD-helicase"/>
    <property type="match status" value="1"/>
</dbReference>
<evidence type="ECO:0000256" key="8">
    <source>
        <dbReference type="ARBA" id="ARBA00034617"/>
    </source>
</evidence>
<evidence type="ECO:0000313" key="14">
    <source>
        <dbReference type="EMBL" id="MFC4768868.1"/>
    </source>
</evidence>
<gene>
    <name evidence="14" type="ORF">ACFO8Q_16090</name>
</gene>
<dbReference type="InterPro" id="IPR013986">
    <property type="entry name" value="DExx_box_DNA_helicase_dom_sf"/>
</dbReference>
<evidence type="ECO:0000256" key="7">
    <source>
        <dbReference type="ARBA" id="ARBA00023235"/>
    </source>
</evidence>
<evidence type="ECO:0000256" key="10">
    <source>
        <dbReference type="ARBA" id="ARBA00048988"/>
    </source>
</evidence>
<comment type="caution">
    <text evidence="14">The sequence shown here is derived from an EMBL/GenBank/DDBJ whole genome shotgun (WGS) entry which is preliminary data.</text>
</comment>
<evidence type="ECO:0000256" key="4">
    <source>
        <dbReference type="ARBA" id="ARBA00022806"/>
    </source>
</evidence>
<dbReference type="PANTHER" id="PTHR11070:SF2">
    <property type="entry name" value="ATP-DEPENDENT DNA HELICASE SRS2"/>
    <property type="match status" value="1"/>
</dbReference>
<feature type="domain" description="UvrD-like helicase C-terminal" evidence="13">
    <location>
        <begin position="291"/>
        <end position="557"/>
    </location>
</feature>
<keyword evidence="2 11" id="KW-0547">Nucleotide-binding</keyword>
<evidence type="ECO:0000259" key="13">
    <source>
        <dbReference type="PROSITE" id="PS51217"/>
    </source>
</evidence>
<protein>
    <recommendedName>
        <fullName evidence="9">DNA 3'-5' helicase</fullName>
        <ecNumber evidence="9">5.6.2.4</ecNumber>
    </recommendedName>
</protein>
<comment type="catalytic activity">
    <reaction evidence="8">
        <text>Couples ATP hydrolysis with the unwinding of duplex DNA by translocating in the 3'-5' direction.</text>
        <dbReference type="EC" id="5.6.2.4"/>
    </reaction>
</comment>
<keyword evidence="5 11" id="KW-0067">ATP-binding</keyword>
<organism evidence="14 15">
    <name type="scientific">Effusibacillus consociatus</name>
    <dbReference type="NCBI Taxonomy" id="1117041"/>
    <lineage>
        <taxon>Bacteria</taxon>
        <taxon>Bacillati</taxon>
        <taxon>Bacillota</taxon>
        <taxon>Bacilli</taxon>
        <taxon>Bacillales</taxon>
        <taxon>Alicyclobacillaceae</taxon>
        <taxon>Effusibacillus</taxon>
    </lineage>
</organism>
<proteinExistence type="inferred from homology"/>
<evidence type="ECO:0000256" key="3">
    <source>
        <dbReference type="ARBA" id="ARBA00022801"/>
    </source>
</evidence>
<dbReference type="EMBL" id="JBHSHC010000112">
    <property type="protein sequence ID" value="MFC4768868.1"/>
    <property type="molecule type" value="Genomic_DNA"/>
</dbReference>
<sequence length="635" mass="74098">MNREEKFFDDLKSAGIELNQPQKEAVTHVGGPLVVFAGPGSGKTTVLTCRASYLMQVAGVHPRDMLIVTFTKAAAEEMRNRLAALPGIGSLKAQSCDAGTFHSIFLRILLRSYGSVPKLLEEWEQRLIARELLRSEGQDGDDEQINDLLTKIGLCKNNLILHEQIKPQKREYLDFKRRYKAYEDWKLKNHRWDYDDILVECYRLLTSQPDIRQEFANKYRHILVDEFQDTNHVQYEIVKMLAVNSDLCIVGDDDQSIYRFRGSRVDFLLNFHQEFPRAKKVVLAMNYRSTDPIIETSCAVIECNEKREFKKLSGTGKKGEPPVLLFPADERSEAIMVLERIQQQMQADEKIEEIAVLFRTNIQGRALVDEMVRREIPFCMKDSDANFYVQWQIRDILAYFKLALRPSDVESLVTILNRPKRYIYQDKISVFLSSNYDPDRSCVHTLMELPGLETWKRRKLEEMAWDLKKIAGMTPREALRFIRKQVGYDQYLDDYSERTRQKKEFIFEPVEVLEQAVLPYETIADFLAHVEKVNEVLRQAKRTDRGIQLMTFHKAKGLEFKTVFLIGLVKGMVPHSKSLKEKESQESVEEERRLFYVGITRAKEQLYLFAPQQYRGEKIERSPFLDEIKATMRKI</sequence>
<dbReference type="InterPro" id="IPR000212">
    <property type="entry name" value="DNA_helicase_UvrD/REP"/>
</dbReference>
<keyword evidence="4 11" id="KW-0347">Helicase</keyword>